<keyword evidence="2" id="KW-1185">Reference proteome</keyword>
<dbReference type="Gene3D" id="3.10.129.10">
    <property type="entry name" value="Hotdog Thioesterase"/>
    <property type="match status" value="1"/>
</dbReference>
<reference evidence="1 2" key="1">
    <citation type="submission" date="2015-06" db="EMBL/GenBank/DDBJ databases">
        <title>Draft genome of the ant-associated black yeast Phialophora attae CBS 131958.</title>
        <authorList>
            <person name="Moreno L.F."/>
            <person name="Stielow B.J."/>
            <person name="de Hoog S."/>
            <person name="Vicente V.A."/>
            <person name="Weiss V.A."/>
            <person name="de Vries M."/>
            <person name="Cruz L.M."/>
            <person name="Souza E.M."/>
        </authorList>
    </citation>
    <scope>NUCLEOTIDE SEQUENCE [LARGE SCALE GENOMIC DNA]</scope>
    <source>
        <strain evidence="1 2">CBS 131958</strain>
    </source>
</reference>
<dbReference type="PANTHER" id="PTHR28152">
    <property type="entry name" value="HYDROXYACYL-THIOESTER DEHYDRATASE TYPE 2, MITOCHONDRIAL"/>
    <property type="match status" value="1"/>
</dbReference>
<dbReference type="EMBL" id="LFJN01000019">
    <property type="protein sequence ID" value="KPI38343.1"/>
    <property type="molecule type" value="Genomic_DNA"/>
</dbReference>
<dbReference type="GO" id="GO:0019171">
    <property type="term" value="F:(3R)-hydroxyacyl-[acyl-carrier-protein] dehydratase activity"/>
    <property type="evidence" value="ECO:0007669"/>
    <property type="project" value="TreeGrafter"/>
</dbReference>
<dbReference type="RefSeq" id="XP_017998306.1">
    <property type="nucleotide sequence ID" value="XM_018141061.1"/>
</dbReference>
<comment type="caution">
    <text evidence="1">The sequence shown here is derived from an EMBL/GenBank/DDBJ whole genome shotgun (WGS) entry which is preliminary data.</text>
</comment>
<proteinExistence type="predicted"/>
<dbReference type="GO" id="GO:0005739">
    <property type="term" value="C:mitochondrion"/>
    <property type="evidence" value="ECO:0007669"/>
    <property type="project" value="TreeGrafter"/>
</dbReference>
<dbReference type="STRING" id="1664694.A0A0N1HM95"/>
<accession>A0A0N1HM95</accession>
<evidence type="ECO:0000313" key="1">
    <source>
        <dbReference type="EMBL" id="KPI38343.1"/>
    </source>
</evidence>
<dbReference type="InterPro" id="IPR052741">
    <property type="entry name" value="Mitochondrial_HTD2"/>
</dbReference>
<dbReference type="SUPFAM" id="SSF54637">
    <property type="entry name" value="Thioesterase/thiol ester dehydrase-isomerase"/>
    <property type="match status" value="1"/>
</dbReference>
<evidence type="ECO:0000313" key="2">
    <source>
        <dbReference type="Proteomes" id="UP000038010"/>
    </source>
</evidence>
<dbReference type="InterPro" id="IPR029069">
    <property type="entry name" value="HotDog_dom_sf"/>
</dbReference>
<dbReference type="AlphaFoldDB" id="A0A0N1HM95"/>
<protein>
    <submittedName>
        <fullName evidence="1">Uncharacterized protein</fullName>
    </submittedName>
</protein>
<organism evidence="1 2">
    <name type="scientific">Cyphellophora attinorum</name>
    <dbReference type="NCBI Taxonomy" id="1664694"/>
    <lineage>
        <taxon>Eukaryota</taxon>
        <taxon>Fungi</taxon>
        <taxon>Dikarya</taxon>
        <taxon>Ascomycota</taxon>
        <taxon>Pezizomycotina</taxon>
        <taxon>Eurotiomycetes</taxon>
        <taxon>Chaetothyriomycetidae</taxon>
        <taxon>Chaetothyriales</taxon>
        <taxon>Cyphellophoraceae</taxon>
        <taxon>Cyphellophora</taxon>
    </lineage>
</organism>
<name>A0A0N1HM95_9EURO</name>
<dbReference type="VEuPathDB" id="FungiDB:AB675_12155"/>
<dbReference type="PANTHER" id="PTHR28152:SF1">
    <property type="entry name" value="HYDROXYACYL-THIOESTER DEHYDRATASE TYPE 2, MITOCHONDRIAL"/>
    <property type="match status" value="1"/>
</dbReference>
<dbReference type="OrthoDB" id="3257538at2759"/>
<dbReference type="Proteomes" id="UP000038010">
    <property type="component" value="Unassembled WGS sequence"/>
</dbReference>
<dbReference type="GeneID" id="28732942"/>
<gene>
    <name evidence="1" type="ORF">AB675_12155</name>
</gene>
<sequence>MKRRLPIHADYLSPTNAHALDLTFADTGLRPSGKVLGTNYLTYFPPATRQSELLDDGTDLFHAPDSSFKYRLWTGGVFEVSPDSRNRRLRHRDHGPRRAVLLETISDLRVRGDKFFVGIDRVPCLGFPQDVGDPVTPKHADFNSQVGLDASHSLTAAFFQLDEAGRPQRKHLQDLVAFNKGLLPVLYERRWICFTRERPKLNTSPESTPLPGDVFLRHSLTTTPAMLFRFSALTFNAHAIHIDPEYTKQVYGLPDLLVHGPMTLHMLHCHAMQVADNYNALGATKLRLDKIAYQNIAPIFVRDTIEIGCTTPVLVKKPVHRLRAEMWIAKRVGTGSDAGMAKCVKAEVHFHFNATAATKDASQAAAQEDVDQSVIIDTPVPDSDDYNRTQRKGSGMNIRKVEKVPKIPLRKGCWSDKVRYYAQD</sequence>